<protein>
    <recommendedName>
        <fullName evidence="5">Zinc ribbon domain-containing protein</fullName>
    </recommendedName>
</protein>
<keyword evidence="2" id="KW-0812">Transmembrane</keyword>
<dbReference type="RefSeq" id="WP_282839255.1">
    <property type="nucleotide sequence ID" value="NZ_JASCXW010000011.1"/>
</dbReference>
<evidence type="ECO:0000256" key="2">
    <source>
        <dbReference type="SAM" id="Phobius"/>
    </source>
</evidence>
<evidence type="ECO:0000313" key="3">
    <source>
        <dbReference type="EMBL" id="MDI6452830.1"/>
    </source>
</evidence>
<reference evidence="3" key="1">
    <citation type="submission" date="2023-05" db="EMBL/GenBank/DDBJ databases">
        <title>Mariniplasma microaerophilum sp. nov., a novel anaerobic mollicute isolated from terrestrial mud volcano, Taman Peninsula, Russia.</title>
        <authorList>
            <person name="Khomyakova M.A."/>
            <person name="Merkel A.Y."/>
            <person name="Slobodkin A.I."/>
        </authorList>
    </citation>
    <scope>NUCLEOTIDE SEQUENCE</scope>
    <source>
        <strain evidence="3">M4Ah</strain>
    </source>
</reference>
<feature type="compositionally biased region" description="Low complexity" evidence="1">
    <location>
        <begin position="50"/>
        <end position="61"/>
    </location>
</feature>
<feature type="transmembrane region" description="Helical" evidence="2">
    <location>
        <begin position="65"/>
        <end position="88"/>
    </location>
</feature>
<name>A0AAW6U7C5_9MOLU</name>
<dbReference type="Proteomes" id="UP001431532">
    <property type="component" value="Unassembled WGS sequence"/>
</dbReference>
<evidence type="ECO:0008006" key="5">
    <source>
        <dbReference type="Google" id="ProtNLM"/>
    </source>
</evidence>
<comment type="caution">
    <text evidence="3">The sequence shown here is derived from an EMBL/GenBank/DDBJ whole genome shotgun (WGS) entry which is preliminary data.</text>
</comment>
<evidence type="ECO:0000313" key="4">
    <source>
        <dbReference type="Proteomes" id="UP001431532"/>
    </source>
</evidence>
<keyword evidence="4" id="KW-1185">Reference proteome</keyword>
<organism evidence="3 4">
    <name type="scientific">Peloplasma aerotolerans</name>
    <dbReference type="NCBI Taxonomy" id="3044389"/>
    <lineage>
        <taxon>Bacteria</taxon>
        <taxon>Bacillati</taxon>
        <taxon>Mycoplasmatota</taxon>
        <taxon>Mollicutes</taxon>
        <taxon>Acholeplasmatales</taxon>
        <taxon>Acholeplasmataceae</taxon>
        <taxon>Peloplasma</taxon>
    </lineage>
</organism>
<sequence length="92" mass="10196">MSEHQCKSCGNILHTKQQKCQYCGTSNPIYKVEAPKQEPTRLFQPIAPPTGSNTNTTTSESTNEGINVCILILLIIVFWPAAIVYAIVKMKN</sequence>
<dbReference type="AlphaFoldDB" id="A0AAW6U7C5"/>
<evidence type="ECO:0000256" key="1">
    <source>
        <dbReference type="SAM" id="MobiDB-lite"/>
    </source>
</evidence>
<keyword evidence="2" id="KW-1133">Transmembrane helix</keyword>
<proteinExistence type="predicted"/>
<accession>A0AAW6U7C5</accession>
<feature type="region of interest" description="Disordered" evidence="1">
    <location>
        <begin position="42"/>
        <end position="61"/>
    </location>
</feature>
<gene>
    <name evidence="3" type="ORF">QJ521_04570</name>
</gene>
<keyword evidence="2" id="KW-0472">Membrane</keyword>
<dbReference type="EMBL" id="JASCXW010000011">
    <property type="protein sequence ID" value="MDI6452830.1"/>
    <property type="molecule type" value="Genomic_DNA"/>
</dbReference>